<keyword evidence="1" id="KW-0547">Nucleotide-binding</keyword>
<dbReference type="eggNOG" id="KOG0987">
    <property type="taxonomic scope" value="Eukaryota"/>
</dbReference>
<dbReference type="GO" id="GO:0000723">
    <property type="term" value="P:telomere maintenance"/>
    <property type="evidence" value="ECO:0007669"/>
    <property type="project" value="InterPro"/>
</dbReference>
<dbReference type="InterPro" id="IPR010285">
    <property type="entry name" value="DNA_helicase_pif1-like_DEAD"/>
</dbReference>
<organism evidence="3 4">
    <name type="scientific">Phaeoacremonium minimum (strain UCR-PA7)</name>
    <name type="common">Esca disease fungus</name>
    <name type="synonym">Togninia minima</name>
    <dbReference type="NCBI Taxonomy" id="1286976"/>
    <lineage>
        <taxon>Eukaryota</taxon>
        <taxon>Fungi</taxon>
        <taxon>Dikarya</taxon>
        <taxon>Ascomycota</taxon>
        <taxon>Pezizomycotina</taxon>
        <taxon>Sordariomycetes</taxon>
        <taxon>Sordariomycetidae</taxon>
        <taxon>Togniniales</taxon>
        <taxon>Togniniaceae</taxon>
        <taxon>Phaeoacremonium</taxon>
    </lineage>
</organism>
<evidence type="ECO:0000313" key="3">
    <source>
        <dbReference type="EMBL" id="EOO00579.1"/>
    </source>
</evidence>
<keyword evidence="1" id="KW-0067">ATP-binding</keyword>
<keyword evidence="1" id="KW-0347">Helicase</keyword>
<dbReference type="PANTHER" id="PTHR47642:SF5">
    <property type="entry name" value="ATP-DEPENDENT DNA HELICASE"/>
    <property type="match status" value="1"/>
</dbReference>
<sequence>MAVLLPAAFLDERGARLQEGEGKQHFQYVGGEGGTGKSRVIHAIKDIFRLKDSLHTLLLTGASGNAAALIGGVTLHSACNLGFEGRNEALRSISEEEKLRWKNVVFLVVDEISQVGGLTFASVDSRLRLYRDDAHRPFGGVPIVILCGDFFQFDPVRQTSLLLPQPKDPGRQRPETLAKHLAAYKLFLQFSHVVILREQVRAARYARLRGFLQRLREGRQTELDFVRLCGRLYNQESQPSFGEGLRAVTPLNQDRWDLNMAAVVQWARAQGKHISIFIAKHDVEAGEKLGAEELYDVLRYGDDSHLPTPGLFFYA</sequence>
<keyword evidence="1" id="KW-0233">DNA recombination</keyword>
<dbReference type="KEGG" id="tmn:UCRPA7_3931"/>
<dbReference type="OrthoDB" id="5103340at2759"/>
<proteinExistence type="inferred from homology"/>
<dbReference type="GO" id="GO:0043139">
    <property type="term" value="F:5'-3' DNA helicase activity"/>
    <property type="evidence" value="ECO:0007669"/>
    <property type="project" value="UniProtKB-EC"/>
</dbReference>
<keyword evidence="1" id="KW-0227">DNA damage</keyword>
<dbReference type="GO" id="GO:0006310">
    <property type="term" value="P:DNA recombination"/>
    <property type="evidence" value="ECO:0007669"/>
    <property type="project" value="UniProtKB-KW"/>
</dbReference>
<dbReference type="GO" id="GO:0016887">
    <property type="term" value="F:ATP hydrolysis activity"/>
    <property type="evidence" value="ECO:0007669"/>
    <property type="project" value="RHEA"/>
</dbReference>
<keyword evidence="1" id="KW-0234">DNA repair</keyword>
<evidence type="ECO:0000259" key="2">
    <source>
        <dbReference type="Pfam" id="PF05970"/>
    </source>
</evidence>
<dbReference type="AlphaFoldDB" id="R8BMJ6"/>
<dbReference type="Gene3D" id="3.40.50.300">
    <property type="entry name" value="P-loop containing nucleotide triphosphate hydrolases"/>
    <property type="match status" value="1"/>
</dbReference>
<dbReference type="PANTHER" id="PTHR47642">
    <property type="entry name" value="ATP-DEPENDENT DNA HELICASE"/>
    <property type="match status" value="1"/>
</dbReference>
<dbReference type="Proteomes" id="UP000014074">
    <property type="component" value="Unassembled WGS sequence"/>
</dbReference>
<dbReference type="GO" id="GO:0006281">
    <property type="term" value="P:DNA repair"/>
    <property type="evidence" value="ECO:0007669"/>
    <property type="project" value="UniProtKB-KW"/>
</dbReference>
<dbReference type="GeneID" id="19324330"/>
<keyword evidence="1" id="KW-0378">Hydrolase</keyword>
<gene>
    <name evidence="3" type="ORF">UCRPA7_3931</name>
</gene>
<dbReference type="HOGENOM" id="CLU_883347_0_0_1"/>
<dbReference type="InterPro" id="IPR051055">
    <property type="entry name" value="PIF1_helicase"/>
</dbReference>
<evidence type="ECO:0000313" key="4">
    <source>
        <dbReference type="Proteomes" id="UP000014074"/>
    </source>
</evidence>
<dbReference type="GO" id="GO:0005524">
    <property type="term" value="F:ATP binding"/>
    <property type="evidence" value="ECO:0007669"/>
    <property type="project" value="UniProtKB-KW"/>
</dbReference>
<dbReference type="EMBL" id="KB933066">
    <property type="protein sequence ID" value="EOO00579.1"/>
    <property type="molecule type" value="Genomic_DNA"/>
</dbReference>
<keyword evidence="4" id="KW-1185">Reference proteome</keyword>
<reference evidence="4" key="1">
    <citation type="journal article" date="2013" name="Genome Announc.">
        <title>Draft genome sequence of the ascomycete Phaeoacremonium aleophilum strain UCR-PA7, a causal agent of the esca disease complex in grapevines.</title>
        <authorList>
            <person name="Blanco-Ulate B."/>
            <person name="Rolshausen P."/>
            <person name="Cantu D."/>
        </authorList>
    </citation>
    <scope>NUCLEOTIDE SEQUENCE [LARGE SCALE GENOMIC DNA]</scope>
    <source>
        <strain evidence="4">UCR-PA7</strain>
    </source>
</reference>
<comment type="similarity">
    <text evidence="1">Belongs to the helicase family.</text>
</comment>
<dbReference type="InterPro" id="IPR027417">
    <property type="entry name" value="P-loop_NTPase"/>
</dbReference>
<comment type="cofactor">
    <cofactor evidence="1">
        <name>Mg(2+)</name>
        <dbReference type="ChEBI" id="CHEBI:18420"/>
    </cofactor>
</comment>
<feature type="domain" description="DNA helicase Pif1-like DEAD-box helicase" evidence="2">
    <location>
        <begin position="23"/>
        <end position="159"/>
    </location>
</feature>
<dbReference type="EC" id="5.6.2.3" evidence="1"/>
<comment type="catalytic activity">
    <reaction evidence="1">
        <text>ATP + H2O = ADP + phosphate + H(+)</text>
        <dbReference type="Rhea" id="RHEA:13065"/>
        <dbReference type="ChEBI" id="CHEBI:15377"/>
        <dbReference type="ChEBI" id="CHEBI:15378"/>
        <dbReference type="ChEBI" id="CHEBI:30616"/>
        <dbReference type="ChEBI" id="CHEBI:43474"/>
        <dbReference type="ChEBI" id="CHEBI:456216"/>
        <dbReference type="EC" id="5.6.2.3"/>
    </reaction>
</comment>
<dbReference type="SUPFAM" id="SSF52540">
    <property type="entry name" value="P-loop containing nucleoside triphosphate hydrolases"/>
    <property type="match status" value="1"/>
</dbReference>
<accession>R8BMJ6</accession>
<protein>
    <recommendedName>
        <fullName evidence="1">ATP-dependent DNA helicase</fullName>
        <ecNumber evidence="1">5.6.2.3</ecNumber>
    </recommendedName>
</protein>
<dbReference type="RefSeq" id="XP_007914676.1">
    <property type="nucleotide sequence ID" value="XM_007916485.1"/>
</dbReference>
<dbReference type="Pfam" id="PF05970">
    <property type="entry name" value="PIF1"/>
    <property type="match status" value="1"/>
</dbReference>
<name>R8BMJ6_PHAM7</name>
<evidence type="ECO:0000256" key="1">
    <source>
        <dbReference type="RuleBase" id="RU363044"/>
    </source>
</evidence>